<dbReference type="Gene3D" id="3.40.50.850">
    <property type="entry name" value="Isochorismatase-like"/>
    <property type="match status" value="1"/>
</dbReference>
<dbReference type="InterPro" id="IPR036380">
    <property type="entry name" value="Isochorismatase-like_sf"/>
</dbReference>
<sequence>MNAPHDATAPLRFGSSDLSLPEELREPLRAHVDHLRKRYLARGWGGRVGFGDRPALLVIDMARFWLDDSQQIGSNLNAVMDGVVASLAAARAAEIPVIFTSYPFDPAAPPSPHDKKLNFQLPEDGAAMFDLDPRLERRPTEPLIRKRYASSFKGTNLSEMLSGLCVDTLIVVGISTSHCVYATCRDATDSYRVIVPQEAVGERCELLHEANLLDIDIDLGDVMPLAEVVAHLNGLAK</sequence>
<feature type="domain" description="Isochorismatase-like" evidence="2">
    <location>
        <begin position="55"/>
        <end position="216"/>
    </location>
</feature>
<dbReference type="AlphaFoldDB" id="A0A518E2J2"/>
<dbReference type="InterPro" id="IPR000868">
    <property type="entry name" value="Isochorismatase-like_dom"/>
</dbReference>
<proteinExistence type="predicted"/>
<dbReference type="GO" id="GO:0050127">
    <property type="term" value="F:N-carbamoylsarcosine amidase activity"/>
    <property type="evidence" value="ECO:0007669"/>
    <property type="project" value="UniProtKB-EC"/>
</dbReference>
<dbReference type="PANTHER" id="PTHR43540">
    <property type="entry name" value="PEROXYUREIDOACRYLATE/UREIDOACRYLATE AMIDOHYDROLASE-RELATED"/>
    <property type="match status" value="1"/>
</dbReference>
<dbReference type="Proteomes" id="UP000317648">
    <property type="component" value="Chromosome"/>
</dbReference>
<organism evidence="3 4">
    <name type="scientific">Lignipirellula cremea</name>
    <dbReference type="NCBI Taxonomy" id="2528010"/>
    <lineage>
        <taxon>Bacteria</taxon>
        <taxon>Pseudomonadati</taxon>
        <taxon>Planctomycetota</taxon>
        <taxon>Planctomycetia</taxon>
        <taxon>Pirellulales</taxon>
        <taxon>Pirellulaceae</taxon>
        <taxon>Lignipirellula</taxon>
    </lineage>
</organism>
<keyword evidence="4" id="KW-1185">Reference proteome</keyword>
<dbReference type="KEGG" id="lcre:Pla8534_61450"/>
<accession>A0A518E2J2</accession>
<evidence type="ECO:0000256" key="1">
    <source>
        <dbReference type="ARBA" id="ARBA00022801"/>
    </source>
</evidence>
<keyword evidence="1 3" id="KW-0378">Hydrolase</keyword>
<dbReference type="Pfam" id="PF00857">
    <property type="entry name" value="Isochorismatase"/>
    <property type="match status" value="1"/>
</dbReference>
<gene>
    <name evidence="3" type="ORF">Pla8534_61450</name>
</gene>
<dbReference type="PANTHER" id="PTHR43540:SF1">
    <property type="entry name" value="ISOCHORISMATASE HYDROLASE"/>
    <property type="match status" value="1"/>
</dbReference>
<reference evidence="3 4" key="1">
    <citation type="submission" date="2019-02" db="EMBL/GenBank/DDBJ databases">
        <title>Deep-cultivation of Planctomycetes and their phenomic and genomic characterization uncovers novel biology.</title>
        <authorList>
            <person name="Wiegand S."/>
            <person name="Jogler M."/>
            <person name="Boedeker C."/>
            <person name="Pinto D."/>
            <person name="Vollmers J."/>
            <person name="Rivas-Marin E."/>
            <person name="Kohn T."/>
            <person name="Peeters S.H."/>
            <person name="Heuer A."/>
            <person name="Rast P."/>
            <person name="Oberbeckmann S."/>
            <person name="Bunk B."/>
            <person name="Jeske O."/>
            <person name="Meyerdierks A."/>
            <person name="Storesund J.E."/>
            <person name="Kallscheuer N."/>
            <person name="Luecker S."/>
            <person name="Lage O.M."/>
            <person name="Pohl T."/>
            <person name="Merkel B.J."/>
            <person name="Hornburger P."/>
            <person name="Mueller R.-W."/>
            <person name="Bruemmer F."/>
            <person name="Labrenz M."/>
            <person name="Spormann A.M."/>
            <person name="Op den Camp H."/>
            <person name="Overmann J."/>
            <person name="Amann R."/>
            <person name="Jetten M.S.M."/>
            <person name="Mascher T."/>
            <person name="Medema M.H."/>
            <person name="Devos D.P."/>
            <person name="Kaster A.-K."/>
            <person name="Ovreas L."/>
            <person name="Rohde M."/>
            <person name="Galperin M.Y."/>
            <person name="Jogler C."/>
        </authorList>
    </citation>
    <scope>NUCLEOTIDE SEQUENCE [LARGE SCALE GENOMIC DNA]</scope>
    <source>
        <strain evidence="3 4">Pla85_3_4</strain>
    </source>
</reference>
<dbReference type="EMBL" id="CP036433">
    <property type="protein sequence ID" value="QDU98283.1"/>
    <property type="molecule type" value="Genomic_DNA"/>
</dbReference>
<evidence type="ECO:0000313" key="4">
    <source>
        <dbReference type="Proteomes" id="UP000317648"/>
    </source>
</evidence>
<dbReference type="SUPFAM" id="SSF52499">
    <property type="entry name" value="Isochorismatase-like hydrolases"/>
    <property type="match status" value="1"/>
</dbReference>
<dbReference type="InterPro" id="IPR050272">
    <property type="entry name" value="Isochorismatase-like_hydrls"/>
</dbReference>
<protein>
    <submittedName>
        <fullName evidence="3">N-carbamoylsarcosine amidase</fullName>
        <ecNumber evidence="3">3.5.1.59</ecNumber>
    </submittedName>
</protein>
<name>A0A518E2J2_9BACT</name>
<dbReference type="EC" id="3.5.1.59" evidence="3"/>
<evidence type="ECO:0000313" key="3">
    <source>
        <dbReference type="EMBL" id="QDU98283.1"/>
    </source>
</evidence>
<evidence type="ECO:0000259" key="2">
    <source>
        <dbReference type="Pfam" id="PF00857"/>
    </source>
</evidence>